<evidence type="ECO:0000313" key="3">
    <source>
        <dbReference type="Proteomes" id="UP000663881"/>
    </source>
</evidence>
<protein>
    <submittedName>
        <fullName evidence="2">Uncharacterized protein</fullName>
    </submittedName>
</protein>
<reference evidence="2" key="1">
    <citation type="submission" date="2021-02" db="EMBL/GenBank/DDBJ databases">
        <authorList>
            <person name="Nowell W R."/>
        </authorList>
    </citation>
    <scope>NUCLEOTIDE SEQUENCE</scope>
</reference>
<feature type="signal peptide" evidence="1">
    <location>
        <begin position="1"/>
        <end position="25"/>
    </location>
</feature>
<evidence type="ECO:0000256" key="1">
    <source>
        <dbReference type="SAM" id="SignalP"/>
    </source>
</evidence>
<dbReference type="AlphaFoldDB" id="A0A819JI13"/>
<gene>
    <name evidence="2" type="ORF">OKA104_LOCUS25790</name>
</gene>
<accession>A0A819JI13</accession>
<feature type="chain" id="PRO_5032991077" evidence="1">
    <location>
        <begin position="26"/>
        <end position="85"/>
    </location>
</feature>
<dbReference type="EMBL" id="CAJOAY010002196">
    <property type="protein sequence ID" value="CAF3930418.1"/>
    <property type="molecule type" value="Genomic_DNA"/>
</dbReference>
<comment type="caution">
    <text evidence="2">The sequence shown here is derived from an EMBL/GenBank/DDBJ whole genome shotgun (WGS) entry which is preliminary data.</text>
</comment>
<sequence>TIINSKMRWTIIIVAIFALVAMVISNDVYNDNMEEMNPMGSSMYPGGVNVVDNNAYVPRSKRWNHWEEERRRREEEERRRRNRWH</sequence>
<keyword evidence="1" id="KW-0732">Signal</keyword>
<dbReference type="Proteomes" id="UP000663881">
    <property type="component" value="Unassembled WGS sequence"/>
</dbReference>
<organism evidence="2 3">
    <name type="scientific">Adineta steineri</name>
    <dbReference type="NCBI Taxonomy" id="433720"/>
    <lineage>
        <taxon>Eukaryota</taxon>
        <taxon>Metazoa</taxon>
        <taxon>Spiralia</taxon>
        <taxon>Gnathifera</taxon>
        <taxon>Rotifera</taxon>
        <taxon>Eurotatoria</taxon>
        <taxon>Bdelloidea</taxon>
        <taxon>Adinetida</taxon>
        <taxon>Adinetidae</taxon>
        <taxon>Adineta</taxon>
    </lineage>
</organism>
<evidence type="ECO:0000313" key="2">
    <source>
        <dbReference type="EMBL" id="CAF3930418.1"/>
    </source>
</evidence>
<feature type="non-terminal residue" evidence="2">
    <location>
        <position position="1"/>
    </location>
</feature>
<proteinExistence type="predicted"/>
<name>A0A819JI13_9BILA</name>